<name>A0A4Y7LKY2_PAPSO</name>
<accession>A0A4Y7LKY2</accession>
<protein>
    <submittedName>
        <fullName evidence="1">Uncharacterized protein</fullName>
    </submittedName>
</protein>
<sequence>MVMQSLVFVEMVMAYSDGQVKVYELNDPFGTAKMATSASAFEKPSCLSASISWNQQRGEGNPLTFALGFNSDLPQFNSSKRWYRLQSWHWRETRVIKFILLLGHPILAGVKGPIILKLDS</sequence>
<keyword evidence="2" id="KW-1185">Reference proteome</keyword>
<dbReference type="EMBL" id="CM010725">
    <property type="protein sequence ID" value="RZC84881.1"/>
    <property type="molecule type" value="Genomic_DNA"/>
</dbReference>
<reference evidence="1 2" key="1">
    <citation type="journal article" date="2018" name="Science">
        <title>The opium poppy genome and morphinan production.</title>
        <authorList>
            <person name="Guo L."/>
            <person name="Winzer T."/>
            <person name="Yang X."/>
            <person name="Li Y."/>
            <person name="Ning Z."/>
            <person name="He Z."/>
            <person name="Teodor R."/>
            <person name="Lu Y."/>
            <person name="Bowser T.A."/>
            <person name="Graham I.A."/>
            <person name="Ye K."/>
        </authorList>
    </citation>
    <scope>NUCLEOTIDE SEQUENCE [LARGE SCALE GENOMIC DNA]</scope>
    <source>
        <strain evidence="2">cv. HN1</strain>
        <tissue evidence="1">Leaves</tissue>
    </source>
</reference>
<proteinExistence type="predicted"/>
<dbReference type="STRING" id="3469.A0A4Y7LKY2"/>
<organism evidence="1 2">
    <name type="scientific">Papaver somniferum</name>
    <name type="common">Opium poppy</name>
    <dbReference type="NCBI Taxonomy" id="3469"/>
    <lineage>
        <taxon>Eukaryota</taxon>
        <taxon>Viridiplantae</taxon>
        <taxon>Streptophyta</taxon>
        <taxon>Embryophyta</taxon>
        <taxon>Tracheophyta</taxon>
        <taxon>Spermatophyta</taxon>
        <taxon>Magnoliopsida</taxon>
        <taxon>Ranunculales</taxon>
        <taxon>Papaveraceae</taxon>
        <taxon>Papaveroideae</taxon>
        <taxon>Papaver</taxon>
    </lineage>
</organism>
<dbReference type="AlphaFoldDB" id="A0A4Y7LKY2"/>
<evidence type="ECO:0000313" key="2">
    <source>
        <dbReference type="Proteomes" id="UP000316621"/>
    </source>
</evidence>
<dbReference type="Gramene" id="RZC84881">
    <property type="protein sequence ID" value="RZC84881"/>
    <property type="gene ID" value="C5167_047658"/>
</dbReference>
<evidence type="ECO:0000313" key="1">
    <source>
        <dbReference type="EMBL" id="RZC84881.1"/>
    </source>
</evidence>
<gene>
    <name evidence="1" type="ORF">C5167_047658</name>
</gene>
<dbReference type="Proteomes" id="UP000316621">
    <property type="component" value="Chromosome 11"/>
</dbReference>